<keyword evidence="4 11" id="KW-0812">Transmembrane</keyword>
<dbReference type="NCBIfam" id="NF002669">
    <property type="entry name" value="PRK02391.1"/>
    <property type="match status" value="1"/>
</dbReference>
<dbReference type="InParanoid" id="D1C2Q3"/>
<evidence type="ECO:0000256" key="9">
    <source>
        <dbReference type="ARBA" id="ARBA00023049"/>
    </source>
</evidence>
<comment type="cofactor">
    <cofactor evidence="11">
        <name>Zn(2+)</name>
        <dbReference type="ChEBI" id="CHEBI:29105"/>
    </cofactor>
    <text evidence="11">Binds 1 zinc ion per subunit.</text>
</comment>
<dbReference type="HOGENOM" id="CLU_042266_0_2_0"/>
<dbReference type="STRING" id="479434.Sthe_1084"/>
<reference evidence="13 14" key="2">
    <citation type="journal article" date="2010" name="Stand. Genomic Sci.">
        <title>Complete genome sequence of Desulfohalobium retbaense type strain (HR(100)).</title>
        <authorList>
            <person name="Spring S."/>
            <person name="Nolan M."/>
            <person name="Lapidus A."/>
            <person name="Glavina Del Rio T."/>
            <person name="Copeland A."/>
            <person name="Tice H."/>
            <person name="Cheng J.F."/>
            <person name="Lucas S."/>
            <person name="Land M."/>
            <person name="Chen F."/>
            <person name="Bruce D."/>
            <person name="Goodwin L."/>
            <person name="Pitluck S."/>
            <person name="Ivanova N."/>
            <person name="Mavromatis K."/>
            <person name="Mikhailova N."/>
            <person name="Pati A."/>
            <person name="Chen A."/>
            <person name="Palaniappan K."/>
            <person name="Hauser L."/>
            <person name="Chang Y.J."/>
            <person name="Jeffries C.D."/>
            <person name="Munk C."/>
            <person name="Kiss H."/>
            <person name="Chain P."/>
            <person name="Han C."/>
            <person name="Brettin T."/>
            <person name="Detter J.C."/>
            <person name="Schuler E."/>
            <person name="Goker M."/>
            <person name="Rohde M."/>
            <person name="Bristow J."/>
            <person name="Eisen J.A."/>
            <person name="Markowitz V."/>
            <person name="Hugenholtz P."/>
            <person name="Kyrpides N.C."/>
            <person name="Klenk H.P."/>
        </authorList>
    </citation>
    <scope>NUCLEOTIDE SEQUENCE [LARGE SCALE GENOMIC DNA]</scope>
    <source>
        <strain evidence="14">ATCC 49802 / DSM 20745 / S 6022</strain>
    </source>
</reference>
<evidence type="ECO:0000256" key="7">
    <source>
        <dbReference type="ARBA" id="ARBA00022833"/>
    </source>
</evidence>
<dbReference type="GO" id="GO:0004222">
    <property type="term" value="F:metalloendopeptidase activity"/>
    <property type="evidence" value="ECO:0007669"/>
    <property type="project" value="UniProtKB-UniRule"/>
</dbReference>
<feature type="binding site" evidence="11">
    <location>
        <position position="150"/>
    </location>
    <ligand>
        <name>Zn(2+)</name>
        <dbReference type="ChEBI" id="CHEBI:29105"/>
        <note>catalytic</note>
    </ligand>
</feature>
<evidence type="ECO:0000256" key="8">
    <source>
        <dbReference type="ARBA" id="ARBA00022989"/>
    </source>
</evidence>
<dbReference type="FunCoup" id="D1C2Q3">
    <property type="interactions" value="183"/>
</dbReference>
<accession>D1C2Q3</accession>
<dbReference type="AlphaFoldDB" id="D1C2Q3"/>
<feature type="transmembrane region" description="Helical" evidence="11">
    <location>
        <begin position="46"/>
        <end position="63"/>
    </location>
</feature>
<proteinExistence type="inferred from homology"/>
<evidence type="ECO:0000256" key="4">
    <source>
        <dbReference type="ARBA" id="ARBA00022692"/>
    </source>
</evidence>
<feature type="transmembrane region" description="Helical" evidence="11">
    <location>
        <begin position="156"/>
        <end position="177"/>
    </location>
</feature>
<evidence type="ECO:0000256" key="10">
    <source>
        <dbReference type="ARBA" id="ARBA00023136"/>
    </source>
</evidence>
<dbReference type="GO" id="GO:0005886">
    <property type="term" value="C:plasma membrane"/>
    <property type="evidence" value="ECO:0007669"/>
    <property type="project" value="UniProtKB-SubCell"/>
</dbReference>
<dbReference type="PANTHER" id="PTHR43221:SF2">
    <property type="entry name" value="PROTEASE HTPX HOMOLOG"/>
    <property type="match status" value="1"/>
</dbReference>
<keyword evidence="5 11" id="KW-0479">Metal-binding</keyword>
<keyword evidence="2 11" id="KW-1003">Cell membrane</keyword>
<dbReference type="Gene3D" id="3.30.2010.10">
    <property type="entry name" value="Metalloproteases ('zincins'), catalytic domain"/>
    <property type="match status" value="1"/>
</dbReference>
<dbReference type="KEGG" id="sti:Sthe_1084"/>
<dbReference type="InterPro" id="IPR001915">
    <property type="entry name" value="Peptidase_M48"/>
</dbReference>
<protein>
    <recommendedName>
        <fullName evidence="11">Protease HtpX homolog</fullName>
        <ecNumber evidence="11">3.4.24.-</ecNumber>
    </recommendedName>
</protein>
<dbReference type="Proteomes" id="UP000002027">
    <property type="component" value="Chromosome 1"/>
</dbReference>
<feature type="transmembrane region" description="Helical" evidence="11">
    <location>
        <begin position="21"/>
        <end position="40"/>
    </location>
</feature>
<name>D1C2Q3_SPHTD</name>
<feature type="binding site" evidence="11">
    <location>
        <position position="226"/>
    </location>
    <ligand>
        <name>Zn(2+)</name>
        <dbReference type="ChEBI" id="CHEBI:29105"/>
        <note>catalytic</note>
    </ligand>
</feature>
<dbReference type="HAMAP" id="MF_00188">
    <property type="entry name" value="Pept_M48_protease_HtpX"/>
    <property type="match status" value="1"/>
</dbReference>
<gene>
    <name evidence="11" type="primary">htpX</name>
    <name evidence="13" type="ordered locus">Sthe_1084</name>
</gene>
<comment type="subcellular location">
    <subcellularLocation>
        <location evidence="11">Cell membrane</location>
        <topology evidence="11">Multi-pass membrane protein</topology>
    </subcellularLocation>
</comment>
<feature type="domain" description="Peptidase M48" evidence="12">
    <location>
        <begin position="79"/>
        <end position="301"/>
    </location>
</feature>
<sequence>MASTVGRMARWGRDTELSVRMFIVMFLLAAVYLGFIAVLWYAGVDFITMTVIAAALLGVQYFASDKIALMTMGAREVSPQEAPELHAMVDRLAQIADLPKPRVAISPSRVPNAFATGRNPKNSVVAVTQGLLERLDPPEIEAVLAHELSHIRNRDVMVMTLATFFAVVAQLLMRWLFWGGMYGGFGGRRGDRRDGGGGAIALVYLASILVWVISYFLIRALSRYREYAADRGAAIITGAPSQLMSALIKISGVMDRIPERDLREVQGMNALFIIPAAKGRDLAELFSTHPSLENRLERLRRLSREMEGL</sequence>
<dbReference type="InterPro" id="IPR022919">
    <property type="entry name" value="Pept_M48_protease_HtpX"/>
</dbReference>
<dbReference type="GO" id="GO:0008270">
    <property type="term" value="F:zinc ion binding"/>
    <property type="evidence" value="ECO:0007669"/>
    <property type="project" value="UniProtKB-UniRule"/>
</dbReference>
<evidence type="ECO:0000256" key="5">
    <source>
        <dbReference type="ARBA" id="ARBA00022723"/>
    </source>
</evidence>
<dbReference type="EC" id="3.4.24.-" evidence="11"/>
<dbReference type="InterPro" id="IPR050083">
    <property type="entry name" value="HtpX_protease"/>
</dbReference>
<dbReference type="Pfam" id="PF01435">
    <property type="entry name" value="Peptidase_M48"/>
    <property type="match status" value="1"/>
</dbReference>
<keyword evidence="7 11" id="KW-0862">Zinc</keyword>
<feature type="binding site" evidence="11">
    <location>
        <position position="146"/>
    </location>
    <ligand>
        <name>Zn(2+)</name>
        <dbReference type="ChEBI" id="CHEBI:29105"/>
        <note>catalytic</note>
    </ligand>
</feature>
<organism evidence="13 14">
    <name type="scientific">Sphaerobacter thermophilus (strain ATCC 49802 / DSM 20745 / KCCM 41009 / NCIMB 13125 / S 6022)</name>
    <dbReference type="NCBI Taxonomy" id="479434"/>
    <lineage>
        <taxon>Bacteria</taxon>
        <taxon>Pseudomonadati</taxon>
        <taxon>Thermomicrobiota</taxon>
        <taxon>Thermomicrobia</taxon>
        <taxon>Sphaerobacterales</taxon>
        <taxon>Sphaerobacterineae</taxon>
        <taxon>Sphaerobacteraceae</taxon>
        <taxon>Sphaerobacter</taxon>
    </lineage>
</organism>
<feature type="active site" evidence="11">
    <location>
        <position position="147"/>
    </location>
</feature>
<keyword evidence="9 11" id="KW-0482">Metalloprotease</keyword>
<evidence type="ECO:0000313" key="14">
    <source>
        <dbReference type="Proteomes" id="UP000002027"/>
    </source>
</evidence>
<reference evidence="14" key="1">
    <citation type="submission" date="2009-11" db="EMBL/GenBank/DDBJ databases">
        <title>The complete chromosome 1 of Sphaerobacter thermophilus DSM 20745.</title>
        <authorList>
            <person name="Lucas S."/>
            <person name="Copeland A."/>
            <person name="Lapidus A."/>
            <person name="Glavina del Rio T."/>
            <person name="Dalin E."/>
            <person name="Tice H."/>
            <person name="Bruce D."/>
            <person name="Goodwin L."/>
            <person name="Pitluck S."/>
            <person name="Kyrpides N."/>
            <person name="Mavromatis K."/>
            <person name="Ivanova N."/>
            <person name="Mikhailova N."/>
            <person name="LaButti K.M."/>
            <person name="Clum A."/>
            <person name="Sun H.I."/>
            <person name="Brettin T."/>
            <person name="Detter J.C."/>
            <person name="Han C."/>
            <person name="Larimer F."/>
            <person name="Land M."/>
            <person name="Hauser L."/>
            <person name="Markowitz V."/>
            <person name="Cheng J.F."/>
            <person name="Hugenholtz P."/>
            <person name="Woyke T."/>
            <person name="Wu D."/>
            <person name="Steenblock K."/>
            <person name="Schneider S."/>
            <person name="Pukall R."/>
            <person name="Goeker M."/>
            <person name="Klenk H.P."/>
            <person name="Eisen J.A."/>
        </authorList>
    </citation>
    <scope>NUCLEOTIDE SEQUENCE [LARGE SCALE GENOMIC DNA]</scope>
    <source>
        <strain evidence="14">ATCC 49802 / DSM 20745 / S 6022</strain>
    </source>
</reference>
<comment type="similarity">
    <text evidence="1 11">Belongs to the peptidase M48B family.</text>
</comment>
<dbReference type="MEROPS" id="M48.004"/>
<dbReference type="CDD" id="cd07327">
    <property type="entry name" value="M48B_HtpX_like"/>
    <property type="match status" value="1"/>
</dbReference>
<keyword evidence="8 11" id="KW-1133">Transmembrane helix</keyword>
<dbReference type="PANTHER" id="PTHR43221">
    <property type="entry name" value="PROTEASE HTPX"/>
    <property type="match status" value="1"/>
</dbReference>
<keyword evidence="10 11" id="KW-0472">Membrane</keyword>
<feature type="transmembrane region" description="Helical" evidence="11">
    <location>
        <begin position="197"/>
        <end position="218"/>
    </location>
</feature>
<evidence type="ECO:0000259" key="12">
    <source>
        <dbReference type="Pfam" id="PF01435"/>
    </source>
</evidence>
<evidence type="ECO:0000256" key="11">
    <source>
        <dbReference type="HAMAP-Rule" id="MF_00188"/>
    </source>
</evidence>
<keyword evidence="14" id="KW-1185">Reference proteome</keyword>
<evidence type="ECO:0000256" key="1">
    <source>
        <dbReference type="ARBA" id="ARBA00009779"/>
    </source>
</evidence>
<evidence type="ECO:0000256" key="3">
    <source>
        <dbReference type="ARBA" id="ARBA00022670"/>
    </source>
</evidence>
<evidence type="ECO:0000256" key="2">
    <source>
        <dbReference type="ARBA" id="ARBA00022475"/>
    </source>
</evidence>
<keyword evidence="3 11" id="KW-0645">Protease</keyword>
<evidence type="ECO:0000256" key="6">
    <source>
        <dbReference type="ARBA" id="ARBA00022801"/>
    </source>
</evidence>
<dbReference type="eggNOG" id="COG0501">
    <property type="taxonomic scope" value="Bacteria"/>
</dbReference>
<dbReference type="GO" id="GO:0006508">
    <property type="term" value="P:proteolysis"/>
    <property type="evidence" value="ECO:0007669"/>
    <property type="project" value="UniProtKB-KW"/>
</dbReference>
<evidence type="ECO:0000313" key="13">
    <source>
        <dbReference type="EMBL" id="ACZ38520.1"/>
    </source>
</evidence>
<keyword evidence="6 11" id="KW-0378">Hydrolase</keyword>
<dbReference type="EMBL" id="CP001823">
    <property type="protein sequence ID" value="ACZ38520.1"/>
    <property type="molecule type" value="Genomic_DNA"/>
</dbReference>